<organism evidence="1 2">
    <name type="scientific">Dendrobium chrysotoxum</name>
    <name type="common">Orchid</name>
    <dbReference type="NCBI Taxonomy" id="161865"/>
    <lineage>
        <taxon>Eukaryota</taxon>
        <taxon>Viridiplantae</taxon>
        <taxon>Streptophyta</taxon>
        <taxon>Embryophyta</taxon>
        <taxon>Tracheophyta</taxon>
        <taxon>Spermatophyta</taxon>
        <taxon>Magnoliopsida</taxon>
        <taxon>Liliopsida</taxon>
        <taxon>Asparagales</taxon>
        <taxon>Orchidaceae</taxon>
        <taxon>Epidendroideae</taxon>
        <taxon>Malaxideae</taxon>
        <taxon>Dendrobiinae</taxon>
        <taxon>Dendrobium</taxon>
    </lineage>
</organism>
<dbReference type="EMBL" id="JAGFBR010000009">
    <property type="protein sequence ID" value="KAH0461529.1"/>
    <property type="molecule type" value="Genomic_DNA"/>
</dbReference>
<protein>
    <recommendedName>
        <fullName evidence="3">Secreted protein</fullName>
    </recommendedName>
</protein>
<sequence length="73" mass="7862">MPPSPNAITLAAVNVAVAITVPGWQVVLGWPGVGVWEAVKWVARVREKTCCTCSRSYTILQYSHSSSGKGYLI</sequence>
<evidence type="ECO:0000313" key="1">
    <source>
        <dbReference type="EMBL" id="KAH0461529.1"/>
    </source>
</evidence>
<accession>A0AAV7H0G1</accession>
<dbReference type="Proteomes" id="UP000775213">
    <property type="component" value="Unassembled WGS sequence"/>
</dbReference>
<evidence type="ECO:0008006" key="3">
    <source>
        <dbReference type="Google" id="ProtNLM"/>
    </source>
</evidence>
<reference evidence="1 2" key="1">
    <citation type="journal article" date="2021" name="Hortic Res">
        <title>Chromosome-scale assembly of the Dendrobium chrysotoxum genome enhances the understanding of orchid evolution.</title>
        <authorList>
            <person name="Zhang Y."/>
            <person name="Zhang G.Q."/>
            <person name="Zhang D."/>
            <person name="Liu X.D."/>
            <person name="Xu X.Y."/>
            <person name="Sun W.H."/>
            <person name="Yu X."/>
            <person name="Zhu X."/>
            <person name="Wang Z.W."/>
            <person name="Zhao X."/>
            <person name="Zhong W.Y."/>
            <person name="Chen H."/>
            <person name="Yin W.L."/>
            <person name="Huang T."/>
            <person name="Niu S.C."/>
            <person name="Liu Z.J."/>
        </authorList>
    </citation>
    <scope>NUCLEOTIDE SEQUENCE [LARGE SCALE GENOMIC DNA]</scope>
    <source>
        <strain evidence="1">Lindl</strain>
    </source>
</reference>
<dbReference type="AlphaFoldDB" id="A0AAV7H0G1"/>
<keyword evidence="2" id="KW-1185">Reference proteome</keyword>
<evidence type="ECO:0000313" key="2">
    <source>
        <dbReference type="Proteomes" id="UP000775213"/>
    </source>
</evidence>
<comment type="caution">
    <text evidence="1">The sequence shown here is derived from an EMBL/GenBank/DDBJ whole genome shotgun (WGS) entry which is preliminary data.</text>
</comment>
<proteinExistence type="predicted"/>
<gene>
    <name evidence="1" type="ORF">IEQ34_009104</name>
</gene>
<name>A0AAV7H0G1_DENCH</name>